<keyword evidence="4" id="KW-1185">Reference proteome</keyword>
<feature type="transmembrane region" description="Helical" evidence="1">
    <location>
        <begin position="35"/>
        <end position="55"/>
    </location>
</feature>
<evidence type="ECO:0000256" key="1">
    <source>
        <dbReference type="SAM" id="Phobius"/>
    </source>
</evidence>
<feature type="domain" description="DUF6534" evidence="2">
    <location>
        <begin position="84"/>
        <end position="135"/>
    </location>
</feature>
<dbReference type="InterPro" id="IPR045339">
    <property type="entry name" value="DUF6534"/>
</dbReference>
<gene>
    <name evidence="3" type="ORF">V5O48_009301</name>
</gene>
<name>A0ABR3FC21_9AGAR</name>
<organism evidence="3 4">
    <name type="scientific">Marasmius crinis-equi</name>
    <dbReference type="NCBI Taxonomy" id="585013"/>
    <lineage>
        <taxon>Eukaryota</taxon>
        <taxon>Fungi</taxon>
        <taxon>Dikarya</taxon>
        <taxon>Basidiomycota</taxon>
        <taxon>Agaricomycotina</taxon>
        <taxon>Agaricomycetes</taxon>
        <taxon>Agaricomycetidae</taxon>
        <taxon>Agaricales</taxon>
        <taxon>Marasmiineae</taxon>
        <taxon>Marasmiaceae</taxon>
        <taxon>Marasmius</taxon>
    </lineage>
</organism>
<dbReference type="Proteomes" id="UP001465976">
    <property type="component" value="Unassembled WGS sequence"/>
</dbReference>
<evidence type="ECO:0000313" key="3">
    <source>
        <dbReference type="EMBL" id="KAL0572660.1"/>
    </source>
</evidence>
<keyword evidence="1" id="KW-0812">Transmembrane</keyword>
<keyword evidence="1" id="KW-0472">Membrane</keyword>
<feature type="transmembrane region" description="Helical" evidence="1">
    <location>
        <begin position="110"/>
        <end position="136"/>
    </location>
</feature>
<sequence>MSAGVIVSGIIIFIVHLFLAYRIRQLIHAPLWSAIAWVVVVLSVLLLGLGIYSTWAVNNGDVIQLNGNSSVHWVAIANISIGSALDLFIALTICYQLYQVRSGVKSTQGIINTITLYMITSGMITMFAFLFCIFANGTDHASIEY</sequence>
<comment type="caution">
    <text evidence="3">The sequence shown here is derived from an EMBL/GenBank/DDBJ whole genome shotgun (WGS) entry which is preliminary data.</text>
</comment>
<reference evidence="3 4" key="1">
    <citation type="submission" date="2024-02" db="EMBL/GenBank/DDBJ databases">
        <title>A draft genome for the cacao thread blight pathogen Marasmius crinis-equi.</title>
        <authorList>
            <person name="Cohen S.P."/>
            <person name="Baruah I.K."/>
            <person name="Amoako-Attah I."/>
            <person name="Bukari Y."/>
            <person name="Meinhardt L.W."/>
            <person name="Bailey B.A."/>
        </authorList>
    </citation>
    <scope>NUCLEOTIDE SEQUENCE [LARGE SCALE GENOMIC DNA]</scope>
    <source>
        <strain evidence="3 4">GH-76</strain>
    </source>
</reference>
<keyword evidence="1" id="KW-1133">Transmembrane helix</keyword>
<evidence type="ECO:0000313" key="4">
    <source>
        <dbReference type="Proteomes" id="UP001465976"/>
    </source>
</evidence>
<evidence type="ECO:0000259" key="2">
    <source>
        <dbReference type="Pfam" id="PF20152"/>
    </source>
</evidence>
<feature type="transmembrane region" description="Helical" evidence="1">
    <location>
        <begin position="75"/>
        <end position="98"/>
    </location>
</feature>
<protein>
    <recommendedName>
        <fullName evidence="2">DUF6534 domain-containing protein</fullName>
    </recommendedName>
</protein>
<feature type="transmembrane region" description="Helical" evidence="1">
    <location>
        <begin position="6"/>
        <end position="23"/>
    </location>
</feature>
<dbReference type="Pfam" id="PF20152">
    <property type="entry name" value="DUF6534"/>
    <property type="match status" value="1"/>
</dbReference>
<accession>A0ABR3FC21</accession>
<proteinExistence type="predicted"/>
<dbReference type="EMBL" id="JBAHYK010000600">
    <property type="protein sequence ID" value="KAL0572660.1"/>
    <property type="molecule type" value="Genomic_DNA"/>
</dbReference>